<dbReference type="EMBL" id="KB446564">
    <property type="protein sequence ID" value="EME77949.1"/>
    <property type="molecule type" value="Genomic_DNA"/>
</dbReference>
<dbReference type="GeneID" id="19341563"/>
<dbReference type="InterPro" id="IPR036162">
    <property type="entry name" value="Resolvase-like_N_sf"/>
</dbReference>
<accession>M2ZFM7</accession>
<dbReference type="KEGG" id="pfj:MYCFIDRAFT_79193"/>
<dbReference type="AlphaFoldDB" id="M2ZFM7"/>
<evidence type="ECO:0000256" key="1">
    <source>
        <dbReference type="SAM" id="MobiDB-lite"/>
    </source>
</evidence>
<keyword evidence="3" id="KW-1185">Reference proteome</keyword>
<dbReference type="GO" id="GO:0003677">
    <property type="term" value="F:DNA binding"/>
    <property type="evidence" value="ECO:0007669"/>
    <property type="project" value="InterPro"/>
</dbReference>
<evidence type="ECO:0000313" key="2">
    <source>
        <dbReference type="EMBL" id="EME77949.1"/>
    </source>
</evidence>
<dbReference type="GO" id="GO:0000150">
    <property type="term" value="F:DNA strand exchange activity"/>
    <property type="evidence" value="ECO:0007669"/>
    <property type="project" value="InterPro"/>
</dbReference>
<organism evidence="2 3">
    <name type="scientific">Pseudocercospora fijiensis (strain CIRAD86)</name>
    <name type="common">Black leaf streak disease fungus</name>
    <name type="synonym">Mycosphaerella fijiensis</name>
    <dbReference type="NCBI Taxonomy" id="383855"/>
    <lineage>
        <taxon>Eukaryota</taxon>
        <taxon>Fungi</taxon>
        <taxon>Dikarya</taxon>
        <taxon>Ascomycota</taxon>
        <taxon>Pezizomycotina</taxon>
        <taxon>Dothideomycetes</taxon>
        <taxon>Dothideomycetidae</taxon>
        <taxon>Mycosphaerellales</taxon>
        <taxon>Mycosphaerellaceae</taxon>
        <taxon>Pseudocercospora</taxon>
    </lineage>
</organism>
<name>M2ZFM7_PSEFD</name>
<dbReference type="OrthoDB" id="3650565at2759"/>
<dbReference type="Proteomes" id="UP000016932">
    <property type="component" value="Unassembled WGS sequence"/>
</dbReference>
<dbReference type="VEuPathDB" id="FungiDB:MYCFIDRAFT_79193"/>
<reference evidence="2 3" key="1">
    <citation type="journal article" date="2012" name="PLoS Pathog.">
        <title>Diverse lifestyles and strategies of plant pathogenesis encoded in the genomes of eighteen Dothideomycetes fungi.</title>
        <authorList>
            <person name="Ohm R.A."/>
            <person name="Feau N."/>
            <person name="Henrissat B."/>
            <person name="Schoch C.L."/>
            <person name="Horwitz B.A."/>
            <person name="Barry K.W."/>
            <person name="Condon B.J."/>
            <person name="Copeland A.C."/>
            <person name="Dhillon B."/>
            <person name="Glaser F."/>
            <person name="Hesse C.N."/>
            <person name="Kosti I."/>
            <person name="LaButti K."/>
            <person name="Lindquist E.A."/>
            <person name="Lucas S."/>
            <person name="Salamov A.A."/>
            <person name="Bradshaw R.E."/>
            <person name="Ciuffetti L."/>
            <person name="Hamelin R.C."/>
            <person name="Kema G.H.J."/>
            <person name="Lawrence C."/>
            <person name="Scott J.A."/>
            <person name="Spatafora J.W."/>
            <person name="Turgeon B.G."/>
            <person name="de Wit P.J.G.M."/>
            <person name="Zhong S."/>
            <person name="Goodwin S.B."/>
            <person name="Grigoriev I.V."/>
        </authorList>
    </citation>
    <scope>NUCLEOTIDE SEQUENCE [LARGE SCALE GENOMIC DNA]</scope>
    <source>
        <strain evidence="2 3">CIRAD86</strain>
    </source>
</reference>
<evidence type="ECO:0000313" key="3">
    <source>
        <dbReference type="Proteomes" id="UP000016932"/>
    </source>
</evidence>
<sequence length="990" mass="111975">MSSHMDEDQDDMQISRVSDVNDAEWRQTRNDLADSFRNELERLCNLVDCIEMARASKYWILDTVLELKIDPRRGLDFILRLGDRVANSSRIHGFWLEDGGSTVFIRMGEDFWQSTRCDMFQGSRAISAANNDPVDSPRRIQTVRVFCGKSIRELEWRFTKEHEIMAHFLRISLRLNHRDITIVMRSLAGIGAKWESFGCRKIEKKLDDEVRSFPGGKAIMVRAAFDALRRAVAEGFLYKLPKAFADSRKLVELGDDHKVSAANMSFQGIWTVLGSFESRKAKNFLRKTQPSFFKQWDGDVHCGPQIHVLDKLIQDRRHCFLVQFPGEGEPDSRTVMLAMDQLRDSLGAKRDSDDVVTLPFRMDKRSSTWFRVDGDEDVDFRLKVLSDKLRRAIDAAIVPGAIKSTQPIPDLAVAGRAPATIIIWARQSGEETLKAGSMSRQLTTLLHAVYPWVIPGDHLDVFAETCSTNKHPLDDRNMWRGLLRDKPLYILTTNPDRLTRRAEEVDRICAELKSLGGGWYVLGDSLGSEHWTSTWYKLEGATVDVVKARLQLGRNIAKEAGFHGRQYQATIRLCDFLDRNDIAGQRPKQALDLANVLNLVKEAHGYRRVLLVSHISPSWADKSEVSVDPSITRQIKALRTLTSGMSNRCSSFRCQKESKHKRTFIDQLMRRIKGLHGRTLVMTVSVDRVCSDMSAYKRLKDALEYGGNGLLSFTWDHETLLDVSEALQLGAPWNGRPEVAAWEESLKSQERAPRVSTNLPMIQPILWIGGNRQQASSPASLAGERHVQQAQNFIQAFSMTKFQGYAHTENELLRENGKYTTKKDEQKWKKYVVRRGRTWGNDGVNGNGGDDQARDDSGNDEAGDMPEQKNSRTCLGQGCDTELPLKGSRTCRACIEERNRSRECWNPSCQNNAPHPGPKACATCQGQGPGSKWYDDTPGLFRRCDIRGCNELAPVGERHGLYCSDRCRILGKVQKLREQAANAPDAAGNR</sequence>
<protein>
    <submittedName>
        <fullName evidence="2">Uncharacterized protein</fullName>
    </submittedName>
</protein>
<dbReference type="HOGENOM" id="CLU_292716_0_0_1"/>
<dbReference type="eggNOG" id="ENOG502SSI6">
    <property type="taxonomic scope" value="Eukaryota"/>
</dbReference>
<proteinExistence type="predicted"/>
<dbReference type="RefSeq" id="XP_007931686.1">
    <property type="nucleotide sequence ID" value="XM_007933495.1"/>
</dbReference>
<gene>
    <name evidence="2" type="ORF">MYCFIDRAFT_79193</name>
</gene>
<dbReference type="SUPFAM" id="SSF53041">
    <property type="entry name" value="Resolvase-like"/>
    <property type="match status" value="1"/>
</dbReference>
<feature type="region of interest" description="Disordered" evidence="1">
    <location>
        <begin position="837"/>
        <end position="873"/>
    </location>
</feature>